<comment type="caution">
    <text evidence="2">The sequence shown here is derived from an EMBL/GenBank/DDBJ whole genome shotgun (WGS) entry which is preliminary data.</text>
</comment>
<dbReference type="Pfam" id="PF00561">
    <property type="entry name" value="Abhydrolase_1"/>
    <property type="match status" value="1"/>
</dbReference>
<dbReference type="PANTHER" id="PTHR43433:SF5">
    <property type="entry name" value="AB HYDROLASE-1 DOMAIN-CONTAINING PROTEIN"/>
    <property type="match status" value="1"/>
</dbReference>
<organism evidence="2 3">
    <name type="scientific">Vagococcus allomyrinae</name>
    <dbReference type="NCBI Taxonomy" id="2794353"/>
    <lineage>
        <taxon>Bacteria</taxon>
        <taxon>Bacillati</taxon>
        <taxon>Bacillota</taxon>
        <taxon>Bacilli</taxon>
        <taxon>Lactobacillales</taxon>
        <taxon>Enterococcaceae</taxon>
        <taxon>Vagococcus</taxon>
    </lineage>
</organism>
<dbReference type="AlphaFoldDB" id="A0A940PB18"/>
<dbReference type="InterPro" id="IPR000073">
    <property type="entry name" value="AB_hydrolase_1"/>
</dbReference>
<keyword evidence="2" id="KW-0378">Hydrolase</keyword>
<dbReference type="SUPFAM" id="SSF53474">
    <property type="entry name" value="alpha/beta-Hydrolases"/>
    <property type="match status" value="1"/>
</dbReference>
<dbReference type="GO" id="GO:0016787">
    <property type="term" value="F:hydrolase activity"/>
    <property type="evidence" value="ECO:0007669"/>
    <property type="project" value="UniProtKB-KW"/>
</dbReference>
<name>A0A940PB18_9ENTE</name>
<dbReference type="InterPro" id="IPR050471">
    <property type="entry name" value="AB_hydrolase"/>
</dbReference>
<evidence type="ECO:0000313" key="3">
    <source>
        <dbReference type="Proteomes" id="UP000674938"/>
    </source>
</evidence>
<dbReference type="EMBL" id="JAEEGA010000001">
    <property type="protein sequence ID" value="MBP1039398.1"/>
    <property type="molecule type" value="Genomic_DNA"/>
</dbReference>
<proteinExistence type="predicted"/>
<dbReference type="PANTHER" id="PTHR43433">
    <property type="entry name" value="HYDROLASE, ALPHA/BETA FOLD FAMILY PROTEIN"/>
    <property type="match status" value="1"/>
</dbReference>
<keyword evidence="3" id="KW-1185">Reference proteome</keyword>
<protein>
    <submittedName>
        <fullName evidence="2">Alpha/beta hydrolase</fullName>
    </submittedName>
</protein>
<dbReference type="RefSeq" id="WP_209524305.1">
    <property type="nucleotide sequence ID" value="NZ_JAEEGA010000001.1"/>
</dbReference>
<gene>
    <name evidence="2" type="ORF">I6N95_00120</name>
</gene>
<sequence>MEATKNYVQSFDGTSLFYQTYGEGQPLLLLHGNGGSSRYFKEQISVFSRYFKVIAMDSREHGKSGNQENYLSFKLMARDILAICQREGLAHVNLLGFSDGANLAMTFAVLYPQYVDRLVLNSGNLEPTDLTWWTRILSQSGYWLTSMVSEISSLAAHFARLLSLIVRPLEITMADLSRLNRPTLVIAGERDSIKLSHTAAIAEALPQSQLEIVPKVGHNLAKDRPEVFNQRVLRFLTEPFIR</sequence>
<feature type="domain" description="AB hydrolase-1" evidence="1">
    <location>
        <begin position="26"/>
        <end position="149"/>
    </location>
</feature>
<dbReference type="InterPro" id="IPR029058">
    <property type="entry name" value="AB_hydrolase_fold"/>
</dbReference>
<dbReference type="Proteomes" id="UP000674938">
    <property type="component" value="Unassembled WGS sequence"/>
</dbReference>
<evidence type="ECO:0000259" key="1">
    <source>
        <dbReference type="Pfam" id="PF00561"/>
    </source>
</evidence>
<reference evidence="2" key="1">
    <citation type="submission" date="2020-12" db="EMBL/GenBank/DDBJ databases">
        <title>Vagococcus allomyrinae sp. nov. and Enterococcus lavae sp. nov., isolated from the larvae of Allomyrina dichotoma.</title>
        <authorList>
            <person name="Lee S.D."/>
        </authorList>
    </citation>
    <scope>NUCLEOTIDE SEQUENCE</scope>
    <source>
        <strain evidence="2">BWB3-3</strain>
    </source>
</reference>
<dbReference type="Gene3D" id="3.40.50.1820">
    <property type="entry name" value="alpha/beta hydrolase"/>
    <property type="match status" value="1"/>
</dbReference>
<evidence type="ECO:0000313" key="2">
    <source>
        <dbReference type="EMBL" id="MBP1039398.1"/>
    </source>
</evidence>
<accession>A0A940PB18</accession>